<gene>
    <name evidence="6" type="ORF">LGLO00237_LOCUS31725</name>
</gene>
<dbReference type="Gene3D" id="1.10.238.10">
    <property type="entry name" value="EF-hand"/>
    <property type="match status" value="3"/>
</dbReference>
<feature type="compositionally biased region" description="Acidic residues" evidence="4">
    <location>
        <begin position="90"/>
        <end position="99"/>
    </location>
</feature>
<dbReference type="Pfam" id="PF13499">
    <property type="entry name" value="EF-hand_7"/>
    <property type="match status" value="2"/>
</dbReference>
<name>A0A7S4DZG7_9EUKA</name>
<dbReference type="AlphaFoldDB" id="A0A7S4DZG7"/>
<dbReference type="SUPFAM" id="SSF47473">
    <property type="entry name" value="EF-hand"/>
    <property type="match status" value="2"/>
</dbReference>
<organism evidence="6">
    <name type="scientific">Lotharella globosa</name>
    <dbReference type="NCBI Taxonomy" id="91324"/>
    <lineage>
        <taxon>Eukaryota</taxon>
        <taxon>Sar</taxon>
        <taxon>Rhizaria</taxon>
        <taxon>Cercozoa</taxon>
        <taxon>Chlorarachniophyceae</taxon>
        <taxon>Lotharella</taxon>
    </lineage>
</organism>
<evidence type="ECO:0000256" key="2">
    <source>
        <dbReference type="ARBA" id="ARBA00022737"/>
    </source>
</evidence>
<evidence type="ECO:0000256" key="3">
    <source>
        <dbReference type="ARBA" id="ARBA00022837"/>
    </source>
</evidence>
<evidence type="ECO:0000256" key="4">
    <source>
        <dbReference type="SAM" id="MobiDB-lite"/>
    </source>
</evidence>
<dbReference type="PROSITE" id="PS50222">
    <property type="entry name" value="EF_HAND_2"/>
    <property type="match status" value="3"/>
</dbReference>
<keyword evidence="2" id="KW-0677">Repeat</keyword>
<dbReference type="PROSITE" id="PS00018">
    <property type="entry name" value="EF_HAND_1"/>
    <property type="match status" value="3"/>
</dbReference>
<dbReference type="CDD" id="cd00051">
    <property type="entry name" value="EFh"/>
    <property type="match status" value="2"/>
</dbReference>
<dbReference type="SMART" id="SM00054">
    <property type="entry name" value="EFh"/>
    <property type="match status" value="3"/>
</dbReference>
<feature type="region of interest" description="Disordered" evidence="4">
    <location>
        <begin position="90"/>
        <end position="109"/>
    </location>
</feature>
<evidence type="ECO:0000256" key="1">
    <source>
        <dbReference type="ARBA" id="ARBA00022723"/>
    </source>
</evidence>
<dbReference type="FunFam" id="1.10.238.10:FF:000003">
    <property type="entry name" value="Calmodulin A"/>
    <property type="match status" value="1"/>
</dbReference>
<dbReference type="InterPro" id="IPR002048">
    <property type="entry name" value="EF_hand_dom"/>
</dbReference>
<accession>A0A7S4DZG7</accession>
<dbReference type="InterPro" id="IPR018247">
    <property type="entry name" value="EF_Hand_1_Ca_BS"/>
</dbReference>
<dbReference type="PANTHER" id="PTHR45942">
    <property type="entry name" value="PROTEIN PHOSPATASE 3 REGULATORY SUBUNIT B ALPHA ISOFORM TYPE 1"/>
    <property type="match status" value="1"/>
</dbReference>
<feature type="domain" description="EF-hand" evidence="5">
    <location>
        <begin position="209"/>
        <end position="244"/>
    </location>
</feature>
<feature type="domain" description="EF-hand" evidence="5">
    <location>
        <begin position="13"/>
        <end position="48"/>
    </location>
</feature>
<evidence type="ECO:0000259" key="5">
    <source>
        <dbReference type="PROSITE" id="PS50222"/>
    </source>
</evidence>
<protein>
    <recommendedName>
        <fullName evidence="5">EF-hand domain-containing protein</fullName>
    </recommendedName>
</protein>
<sequence>MQKQFDFSQFGPFTNKEVRKAFDSFDLDKNGFIGVGELRTIYTAIGEEVTDAELDEMIKMVDTDGDGQCDFSEFQKMIFRYAERAYDEDEISDTGDEKDEGAHRDTKHSVVVKKPVKESKALDTKKRAAHLREVISKLKISQETIDAVFKKFTKSDKPSIMYTEFCELMERPKSKDMAELFGLFGGKGTAGNLDVREFLVGLSGFCATSKKDRIAFAFKLFDEDGSGFISRPELVKILKVNYMATSASQVQKKADAIMRQADKDGDHQISMGEQTRKPRHGDRDPYILDRALITCLCYNRGVRGCVCAVPKLAVPPAQLVQELDVVPYFVSFVRRRKRDSLSSSPLRSHRIFRAERPPCGRRRYGGRNRVASVHQCASKY</sequence>
<keyword evidence="3" id="KW-0106">Calcium</keyword>
<evidence type="ECO:0000313" key="6">
    <source>
        <dbReference type="EMBL" id="CAE0679940.1"/>
    </source>
</evidence>
<feature type="domain" description="EF-hand" evidence="5">
    <location>
        <begin position="49"/>
        <end position="84"/>
    </location>
</feature>
<dbReference type="InterPro" id="IPR011992">
    <property type="entry name" value="EF-hand-dom_pair"/>
</dbReference>
<proteinExistence type="predicted"/>
<dbReference type="GO" id="GO:0005509">
    <property type="term" value="F:calcium ion binding"/>
    <property type="evidence" value="ECO:0007669"/>
    <property type="project" value="InterPro"/>
</dbReference>
<dbReference type="EMBL" id="HBIV01045218">
    <property type="protein sequence ID" value="CAE0679940.1"/>
    <property type="molecule type" value="Transcribed_RNA"/>
</dbReference>
<keyword evidence="1" id="KW-0479">Metal-binding</keyword>
<reference evidence="6" key="1">
    <citation type="submission" date="2021-01" db="EMBL/GenBank/DDBJ databases">
        <authorList>
            <person name="Corre E."/>
            <person name="Pelletier E."/>
            <person name="Niang G."/>
            <person name="Scheremetjew M."/>
            <person name="Finn R."/>
            <person name="Kale V."/>
            <person name="Holt S."/>
            <person name="Cochrane G."/>
            <person name="Meng A."/>
            <person name="Brown T."/>
            <person name="Cohen L."/>
        </authorList>
    </citation>
    <scope>NUCLEOTIDE SEQUENCE</scope>
    <source>
        <strain evidence="6">CCCM811</strain>
    </source>
</reference>